<feature type="compositionally biased region" description="Low complexity" evidence="2">
    <location>
        <begin position="696"/>
        <end position="710"/>
    </location>
</feature>
<reference evidence="3 4" key="1">
    <citation type="submission" date="2019-01" db="EMBL/GenBank/DDBJ databases">
        <title>Draft genome sequence of Psathyrella aberdarensis IHI B618.</title>
        <authorList>
            <person name="Buettner E."/>
            <person name="Kellner H."/>
        </authorList>
    </citation>
    <scope>NUCLEOTIDE SEQUENCE [LARGE SCALE GENOMIC DNA]</scope>
    <source>
        <strain evidence="3 4">IHI B618</strain>
    </source>
</reference>
<name>A0A4Q2DT04_9AGAR</name>
<dbReference type="STRING" id="2316362.A0A4Q2DT04"/>
<feature type="region of interest" description="Disordered" evidence="2">
    <location>
        <begin position="958"/>
        <end position="1030"/>
    </location>
</feature>
<organism evidence="3 4">
    <name type="scientific">Candolleomyces aberdarensis</name>
    <dbReference type="NCBI Taxonomy" id="2316362"/>
    <lineage>
        <taxon>Eukaryota</taxon>
        <taxon>Fungi</taxon>
        <taxon>Dikarya</taxon>
        <taxon>Basidiomycota</taxon>
        <taxon>Agaricomycotina</taxon>
        <taxon>Agaricomycetes</taxon>
        <taxon>Agaricomycetidae</taxon>
        <taxon>Agaricales</taxon>
        <taxon>Agaricineae</taxon>
        <taxon>Psathyrellaceae</taxon>
        <taxon>Candolleomyces</taxon>
    </lineage>
</organism>
<evidence type="ECO:0000313" key="4">
    <source>
        <dbReference type="Proteomes" id="UP000290288"/>
    </source>
</evidence>
<feature type="compositionally biased region" description="Low complexity" evidence="2">
    <location>
        <begin position="300"/>
        <end position="320"/>
    </location>
</feature>
<proteinExistence type="predicted"/>
<feature type="compositionally biased region" description="Low complexity" evidence="2">
    <location>
        <begin position="351"/>
        <end position="365"/>
    </location>
</feature>
<feature type="compositionally biased region" description="Basic residues" evidence="2">
    <location>
        <begin position="214"/>
        <end position="224"/>
    </location>
</feature>
<feature type="compositionally biased region" description="Basic and acidic residues" evidence="2">
    <location>
        <begin position="978"/>
        <end position="993"/>
    </location>
</feature>
<protein>
    <submittedName>
        <fullName evidence="3">Uncharacterized protein</fullName>
    </submittedName>
</protein>
<sequence>MQRAKEFAEEVSQLQTLEKELERQEEQMQYEEEMRAKKEEAEQLDKELKEKMRELEYWRQKQAELRALKSQQEEELKAAKEVHAEVPWPPVLGQVEQEEAIHEVTIEDELDSAKKGKGNLEEKYKTKKTKEEKERRAQQEAERAEQEREKEEQLLREEERYLREEEERARREEEDRRQREEEERQRKEEEERARRDEEESEERRQREREEREGKKTRRKGKRERRKAEREERERTLADQELARRLQEEEDKNALERERRRLEVEEAQQERFRRLEEEIKRRAAQGKMKRQDSSGFDTAWTSSASSSSPLNTGPSPSSGLPRSPPACATSTTFPTYRNGVPPTQAGQGFPTGTGSAWSTGTSALTTPHSSGSENIPQSEAEWAQRHAEHARQQQEKLRQEQESLARRRAARNAANLTKDEMAKLFEKNEKMWPGLSSKDTLRWTDFPWPVTRMPSTPEDITILAVKAYILSPLYPDKSRSEKDRIKDYIRRWNPDRLQMKIFAKVLEEEKVDVREGVGAVVRSLVKLLRVADRSSAASTGSEKARQQKEAKEKEAEERARKKNSEEGQMRRQREEYERKKAKENEEWERALAEQLAKENRKREEEAERQRAERERAKEVEQMRRARMENERVERLGREREEARRLYGEREKRKLQEEAQQAEFRKLEEEIRRRTVGGERKAGTSSASSSFPDRMPVSSTSRLPSSTSFSGSPEQKLPERDLEREQERESQRKKVRESPREQEKGESKAVMCAEREREDGETEKMLESVKGAGGQAGDAPRLARQAESKRLTKKRPETGESDHQMEEGDKLESDASAEHREVEGEHRDASELQRPVQQEKGQDKEMAATMGQLERGEWDRESVSVLELGKKWKAHLKSRIKEEIGVFAQLSTQWFEENVSKLKEDDQRHLQTELENLTRSLDVLRNLTLEIFSGNVAEMVILVERGPKDEGDPATIDIAEEDRGGYGSEDAATCVQVPGPKEEPRAIDPGRREEGSSETEPGTDAEAPAKNTGGLEKEVEETADENNGDGEAMQLEKLKNIFTPKPKSSKQGVSSFANAQNFVIHHATFINSETANISTPTHGM</sequence>
<feature type="coiled-coil region" evidence="1">
    <location>
        <begin position="4"/>
        <end position="82"/>
    </location>
</feature>
<comment type="caution">
    <text evidence="3">The sequence shown here is derived from an EMBL/GenBank/DDBJ whole genome shotgun (WGS) entry which is preliminary data.</text>
</comment>
<keyword evidence="1" id="KW-0175">Coiled coil</keyword>
<feature type="compositionally biased region" description="Acidic residues" evidence="2">
    <location>
        <begin position="1016"/>
        <end position="1026"/>
    </location>
</feature>
<feature type="compositionally biased region" description="Basic and acidic residues" evidence="2">
    <location>
        <begin position="225"/>
        <end position="280"/>
    </location>
</feature>
<feature type="compositionally biased region" description="Basic and acidic residues" evidence="2">
    <location>
        <begin position="714"/>
        <end position="765"/>
    </location>
</feature>
<feature type="region of interest" description="Disordered" evidence="2">
    <location>
        <begin position="105"/>
        <end position="414"/>
    </location>
</feature>
<feature type="compositionally biased region" description="Basic and acidic residues" evidence="2">
    <location>
        <begin position="381"/>
        <end position="404"/>
    </location>
</feature>
<dbReference type="AlphaFoldDB" id="A0A4Q2DT04"/>
<accession>A0A4Q2DT04</accession>
<feature type="compositionally biased region" description="Polar residues" evidence="2">
    <location>
        <begin position="366"/>
        <end position="376"/>
    </location>
</feature>
<feature type="compositionally biased region" description="Basic and acidic residues" evidence="2">
    <location>
        <begin position="782"/>
        <end position="829"/>
    </location>
</feature>
<dbReference type="OrthoDB" id="412109at2759"/>
<feature type="compositionally biased region" description="Basic and acidic residues" evidence="2">
    <location>
        <begin position="105"/>
        <end position="213"/>
    </location>
</feature>
<feature type="region of interest" description="Disordered" evidence="2">
    <location>
        <begin position="531"/>
        <end position="842"/>
    </location>
</feature>
<dbReference type="Proteomes" id="UP000290288">
    <property type="component" value="Unassembled WGS sequence"/>
</dbReference>
<gene>
    <name evidence="3" type="ORF">EST38_g3116</name>
</gene>
<dbReference type="EMBL" id="SDEE01000062">
    <property type="protein sequence ID" value="RXW22731.1"/>
    <property type="molecule type" value="Genomic_DNA"/>
</dbReference>
<keyword evidence="4" id="KW-1185">Reference proteome</keyword>
<evidence type="ECO:0000256" key="1">
    <source>
        <dbReference type="SAM" id="Coils"/>
    </source>
</evidence>
<feature type="compositionally biased region" description="Basic and acidic residues" evidence="2">
    <location>
        <begin position="541"/>
        <end position="680"/>
    </location>
</feature>
<evidence type="ECO:0000256" key="2">
    <source>
        <dbReference type="SAM" id="MobiDB-lite"/>
    </source>
</evidence>
<evidence type="ECO:0000313" key="3">
    <source>
        <dbReference type="EMBL" id="RXW22731.1"/>
    </source>
</evidence>